<sequence>MAPLQTGLFLGGSDWHDEDDQDVTATDEDGSEYEDAADDADDADDDNDVPYYNPQTGAHSLKRQHSPAADDGEGSKRLRTPGGDSAAAGKGFKDFKADQDRRITTLKKQGYADAYVADKLREEGLGSLGVKAIAPRWRDLRKKEEAKEDAMLDDELSDWHQGEDDELHEAYNAIEEKFAKDLAKLNEKKWRDVSQKLAGRLDKRKYTAKACKERFEALQDGTALLPIEIDPDQAGRAALRQSRIAEAKAQRVEAAEAVKRAENEKKLELQAKEDEKLRFWQAKEDYKKTQEAKKIEEKRFREEHNAAKERERAARAAALQRIRDEADGKKKVKEAEERVFRYYTGRYLVRVQKRRRNPDDEEDYTSDESDEYDMSDLGDADQDEASVSSGKPYAKHTIEEKKPATTFKPAKVTKESLLNPRSVMSDEELEMLLHERDHARRANKETHAQVVARLAVMDWSLTTSELNGLLETRFASRKGKQAVRIARLQQYDAANSVAGQEGVKSTDLEFKEKYQGYTGKYKSLIEDD</sequence>
<organism evidence="1 2">
    <name type="scientific">Vermiconidia calcicola</name>
    <dbReference type="NCBI Taxonomy" id="1690605"/>
    <lineage>
        <taxon>Eukaryota</taxon>
        <taxon>Fungi</taxon>
        <taxon>Dikarya</taxon>
        <taxon>Ascomycota</taxon>
        <taxon>Pezizomycotina</taxon>
        <taxon>Dothideomycetes</taxon>
        <taxon>Dothideomycetidae</taxon>
        <taxon>Mycosphaerellales</taxon>
        <taxon>Extremaceae</taxon>
        <taxon>Vermiconidia</taxon>
    </lineage>
</organism>
<comment type="caution">
    <text evidence="1">The sequence shown here is derived from an EMBL/GenBank/DDBJ whole genome shotgun (WGS) entry which is preliminary data.</text>
</comment>
<evidence type="ECO:0000313" key="1">
    <source>
        <dbReference type="EMBL" id="KAK3724187.1"/>
    </source>
</evidence>
<dbReference type="Proteomes" id="UP001281147">
    <property type="component" value="Unassembled WGS sequence"/>
</dbReference>
<keyword evidence="2" id="KW-1185">Reference proteome</keyword>
<proteinExistence type="predicted"/>
<evidence type="ECO:0000313" key="2">
    <source>
        <dbReference type="Proteomes" id="UP001281147"/>
    </source>
</evidence>
<dbReference type="EMBL" id="JAUTXU010000006">
    <property type="protein sequence ID" value="KAK3724187.1"/>
    <property type="molecule type" value="Genomic_DNA"/>
</dbReference>
<protein>
    <submittedName>
        <fullName evidence="1">Uncharacterized protein</fullName>
    </submittedName>
</protein>
<accession>A0ACC3NX60</accession>
<gene>
    <name evidence="1" type="ORF">LTR37_001312</name>
</gene>
<reference evidence="1" key="1">
    <citation type="submission" date="2023-07" db="EMBL/GenBank/DDBJ databases">
        <title>Black Yeasts Isolated from many extreme environments.</title>
        <authorList>
            <person name="Coleine C."/>
            <person name="Stajich J.E."/>
            <person name="Selbmann L."/>
        </authorList>
    </citation>
    <scope>NUCLEOTIDE SEQUENCE</scope>
    <source>
        <strain evidence="1">CCFEE 5714</strain>
    </source>
</reference>
<name>A0ACC3NX60_9PEZI</name>